<name>C6E2F1_GEOSM</name>
<sequence>MTEQFIDSPFALCESGAGVKGGYDNIACAWTSQ</sequence>
<dbReference type="EMBL" id="CP001661">
    <property type="protein sequence ID" value="ACT17097.1"/>
    <property type="molecule type" value="Genomic_DNA"/>
</dbReference>
<evidence type="ECO:0000313" key="1">
    <source>
        <dbReference type="EMBL" id="ACT17097.1"/>
    </source>
</evidence>
<protein>
    <submittedName>
        <fullName evidence="1">Uncharacterized protein</fullName>
    </submittedName>
</protein>
<dbReference type="KEGG" id="gem:GM21_1036"/>
<gene>
    <name evidence="1" type="ordered locus">GM21_1036</name>
</gene>
<organism evidence="1">
    <name type="scientific">Geobacter sp. (strain M21)</name>
    <dbReference type="NCBI Taxonomy" id="443144"/>
    <lineage>
        <taxon>Bacteria</taxon>
        <taxon>Pseudomonadati</taxon>
        <taxon>Thermodesulfobacteriota</taxon>
        <taxon>Desulfuromonadia</taxon>
        <taxon>Geobacterales</taxon>
        <taxon>Geobacteraceae</taxon>
        <taxon>Geobacter</taxon>
    </lineage>
</organism>
<dbReference type="HOGENOM" id="CLU_3382062_0_0_7"/>
<accession>C6E2F1</accession>
<dbReference type="STRING" id="443144.GM21_1036"/>
<reference evidence="1" key="1">
    <citation type="submission" date="2009-07" db="EMBL/GenBank/DDBJ databases">
        <title>Complete sequence of Geobacter sp. M21.</title>
        <authorList>
            <consortium name="US DOE Joint Genome Institute"/>
            <person name="Lucas S."/>
            <person name="Copeland A."/>
            <person name="Lapidus A."/>
            <person name="Glavina del Rio T."/>
            <person name="Dalin E."/>
            <person name="Tice H."/>
            <person name="Bruce D."/>
            <person name="Goodwin L."/>
            <person name="Pitluck S."/>
            <person name="Saunders E."/>
            <person name="Brettin T."/>
            <person name="Detter J.C."/>
            <person name="Han C."/>
            <person name="Larimer F."/>
            <person name="Land M."/>
            <person name="Hauser L."/>
            <person name="Kyrpides N."/>
            <person name="Ovchinnikova G."/>
            <person name="Lovley D."/>
        </authorList>
    </citation>
    <scope>NUCLEOTIDE SEQUENCE [LARGE SCALE GENOMIC DNA]</scope>
    <source>
        <strain evidence="1">M21</strain>
    </source>
</reference>
<dbReference type="AlphaFoldDB" id="C6E2F1"/>
<proteinExistence type="predicted"/>